<feature type="compositionally biased region" description="Low complexity" evidence="1">
    <location>
        <begin position="560"/>
        <end position="584"/>
    </location>
</feature>
<feature type="region of interest" description="Disordered" evidence="1">
    <location>
        <begin position="318"/>
        <end position="434"/>
    </location>
</feature>
<evidence type="ECO:0000256" key="1">
    <source>
        <dbReference type="SAM" id="MobiDB-lite"/>
    </source>
</evidence>
<gene>
    <name evidence="2" type="ORF">BGZ97_001727</name>
</gene>
<feature type="compositionally biased region" description="Low complexity" evidence="1">
    <location>
        <begin position="375"/>
        <end position="413"/>
    </location>
</feature>
<feature type="region of interest" description="Disordered" evidence="1">
    <location>
        <begin position="1"/>
        <end position="23"/>
    </location>
</feature>
<sequence length="723" mass="73536">MSDITRDGPYLYNPHKEERNSSREAVAAAAAVVRESASKSGSGPGLWAGVKASLAGVFRFGRRSNHSSPPSDGSKPKAFEVMRPPRRNFAPEPESSALGDHTDETGSQVGGDARHLNSIGLSKFFQESDRGYEKNSNLVVANPSAMISRNGSLVSTVSGAVGPHASIRLRRDGSGTAESIRTLRTARSRGAGVGSGLGPSAAVAAATAAAASASVAGSTKESGLGIDITGSEHGGASISISDRESRRASSALISGAGSIAGSQLYPPRHSVESSNNLAEALTIEEPLQLDGGGTLKVSKGPEKAVQYFHKGTRPYSRSIAESLKDQKRLSRPEGMSATTISSSSVSTPSLLLPPIQTRQLGGSGAAATEPKAIASSLSVSSSPVTKSPTSAGGPSGLGDISSSSHDSNSVSQSGGVGSDGSSPTESQPSPNANVAVSAGRMHEILGRMFSDRSIRLHPGGSGGGTNALSIEQYDLLQPVMEGSDVEDDDDYGYGVGEVDQDPTPRQSNFALVTPSAVSVVVPGSSGSVNGGSDTGSRANLVKRATSLSSEKLPVLATTVASSSSLARSQSGGSTSPTSPTGTSSAPRQQVQQGKLRPHQRSIGGRPLAQSQLHEPSLLLRTATAGAAAAAAAAGGTTGSGSSSPHLTSAPLSIWSGGTDLSRQSSLQSGAGSPRLEYLDANWMMNDTNAGGDRGTLNRNASIATVRTEASYVTAYSQYPSDED</sequence>
<keyword evidence="3" id="KW-1185">Reference proteome</keyword>
<feature type="compositionally biased region" description="Polar residues" evidence="1">
    <location>
        <begin position="423"/>
        <end position="434"/>
    </location>
</feature>
<evidence type="ECO:0000313" key="2">
    <source>
        <dbReference type="EMBL" id="KAG0303847.1"/>
    </source>
</evidence>
<name>A0A9P6QW62_9FUNG</name>
<reference evidence="2" key="1">
    <citation type="journal article" date="2020" name="Fungal Divers.">
        <title>Resolving the Mortierellaceae phylogeny through synthesis of multi-gene phylogenetics and phylogenomics.</title>
        <authorList>
            <person name="Vandepol N."/>
            <person name="Liber J."/>
            <person name="Desiro A."/>
            <person name="Na H."/>
            <person name="Kennedy M."/>
            <person name="Barry K."/>
            <person name="Grigoriev I.V."/>
            <person name="Miller A.N."/>
            <person name="O'Donnell K."/>
            <person name="Stajich J.E."/>
            <person name="Bonito G."/>
        </authorList>
    </citation>
    <scope>NUCLEOTIDE SEQUENCE</scope>
    <source>
        <strain evidence="2">NVP60</strain>
    </source>
</reference>
<dbReference type="Proteomes" id="UP000823405">
    <property type="component" value="Unassembled WGS sequence"/>
</dbReference>
<evidence type="ECO:0000313" key="3">
    <source>
        <dbReference type="Proteomes" id="UP000823405"/>
    </source>
</evidence>
<feature type="region of interest" description="Disordered" evidence="1">
    <location>
        <begin position="560"/>
        <end position="608"/>
    </location>
</feature>
<organism evidence="2 3">
    <name type="scientific">Linnemannia gamsii</name>
    <dbReference type="NCBI Taxonomy" id="64522"/>
    <lineage>
        <taxon>Eukaryota</taxon>
        <taxon>Fungi</taxon>
        <taxon>Fungi incertae sedis</taxon>
        <taxon>Mucoromycota</taxon>
        <taxon>Mortierellomycotina</taxon>
        <taxon>Mortierellomycetes</taxon>
        <taxon>Mortierellales</taxon>
        <taxon>Mortierellaceae</taxon>
        <taxon>Linnemannia</taxon>
    </lineage>
</organism>
<dbReference type="OrthoDB" id="2449675at2759"/>
<proteinExistence type="predicted"/>
<accession>A0A9P6QW62</accession>
<dbReference type="AlphaFoldDB" id="A0A9P6QW62"/>
<protein>
    <submittedName>
        <fullName evidence="2">Uncharacterized protein</fullName>
    </submittedName>
</protein>
<comment type="caution">
    <text evidence="2">The sequence shown here is derived from an EMBL/GenBank/DDBJ whole genome shotgun (WGS) entry which is preliminary data.</text>
</comment>
<feature type="compositionally biased region" description="Basic and acidic residues" evidence="1">
    <location>
        <begin position="322"/>
        <end position="331"/>
    </location>
</feature>
<dbReference type="EMBL" id="JAAAIN010001362">
    <property type="protein sequence ID" value="KAG0303847.1"/>
    <property type="molecule type" value="Genomic_DNA"/>
</dbReference>
<feature type="region of interest" description="Disordered" evidence="1">
    <location>
        <begin position="61"/>
        <end position="114"/>
    </location>
</feature>
<feature type="compositionally biased region" description="Low complexity" evidence="1">
    <location>
        <begin position="336"/>
        <end position="354"/>
    </location>
</feature>